<feature type="compositionally biased region" description="Polar residues" evidence="6">
    <location>
        <begin position="77"/>
        <end position="86"/>
    </location>
</feature>
<dbReference type="PROSITE" id="PS50950">
    <property type="entry name" value="ZF_THAP"/>
    <property type="match status" value="1"/>
</dbReference>
<keyword evidence="4 5" id="KW-0238">DNA-binding</keyword>
<evidence type="ECO:0000313" key="8">
    <source>
        <dbReference type="EMBL" id="KAH8032975.1"/>
    </source>
</evidence>
<comment type="caution">
    <text evidence="8">The sequence shown here is derived from an EMBL/GenBank/DDBJ whole genome shotgun (WGS) entry which is preliminary data.</text>
</comment>
<dbReference type="Proteomes" id="UP000821866">
    <property type="component" value="Chromosome 2"/>
</dbReference>
<evidence type="ECO:0000256" key="5">
    <source>
        <dbReference type="PROSITE-ProRule" id="PRU00309"/>
    </source>
</evidence>
<dbReference type="Pfam" id="PF05485">
    <property type="entry name" value="THAP"/>
    <property type="match status" value="1"/>
</dbReference>
<dbReference type="EMBL" id="JABSTU010000004">
    <property type="protein sequence ID" value="KAH8032975.1"/>
    <property type="molecule type" value="Genomic_DNA"/>
</dbReference>
<evidence type="ECO:0000256" key="4">
    <source>
        <dbReference type="ARBA" id="ARBA00023125"/>
    </source>
</evidence>
<evidence type="ECO:0000256" key="1">
    <source>
        <dbReference type="ARBA" id="ARBA00022723"/>
    </source>
</evidence>
<dbReference type="GO" id="GO:0008270">
    <property type="term" value="F:zinc ion binding"/>
    <property type="evidence" value="ECO:0007669"/>
    <property type="project" value="UniProtKB-KW"/>
</dbReference>
<evidence type="ECO:0000256" key="2">
    <source>
        <dbReference type="ARBA" id="ARBA00022771"/>
    </source>
</evidence>
<dbReference type="AlphaFoldDB" id="A0A9J6EFC0"/>
<evidence type="ECO:0000256" key="3">
    <source>
        <dbReference type="ARBA" id="ARBA00022833"/>
    </source>
</evidence>
<proteinExistence type="predicted"/>
<feature type="region of interest" description="Disordered" evidence="6">
    <location>
        <begin position="65"/>
        <end position="86"/>
    </location>
</feature>
<keyword evidence="3" id="KW-0862">Zinc</keyword>
<protein>
    <recommendedName>
        <fullName evidence="7">THAP-type domain-containing protein</fullName>
    </recommendedName>
</protein>
<dbReference type="SMART" id="SM00980">
    <property type="entry name" value="THAP"/>
    <property type="match status" value="1"/>
</dbReference>
<keyword evidence="1" id="KW-0479">Metal-binding</keyword>
<dbReference type="GO" id="GO:0003677">
    <property type="term" value="F:DNA binding"/>
    <property type="evidence" value="ECO:0007669"/>
    <property type="project" value="UniProtKB-UniRule"/>
</dbReference>
<reference evidence="8" key="1">
    <citation type="journal article" date="2020" name="Cell">
        <title>Large-Scale Comparative Analyses of Tick Genomes Elucidate Their Genetic Diversity and Vector Capacities.</title>
        <authorList>
            <consortium name="Tick Genome and Microbiome Consortium (TIGMIC)"/>
            <person name="Jia N."/>
            <person name="Wang J."/>
            <person name="Shi W."/>
            <person name="Du L."/>
            <person name="Sun Y."/>
            <person name="Zhan W."/>
            <person name="Jiang J.F."/>
            <person name="Wang Q."/>
            <person name="Zhang B."/>
            <person name="Ji P."/>
            <person name="Bell-Sakyi L."/>
            <person name="Cui X.M."/>
            <person name="Yuan T.T."/>
            <person name="Jiang B.G."/>
            <person name="Yang W.F."/>
            <person name="Lam T.T."/>
            <person name="Chang Q.C."/>
            <person name="Ding S.J."/>
            <person name="Wang X.J."/>
            <person name="Zhu J.G."/>
            <person name="Ruan X.D."/>
            <person name="Zhao L."/>
            <person name="Wei J.T."/>
            <person name="Ye R.Z."/>
            <person name="Que T.C."/>
            <person name="Du C.H."/>
            <person name="Zhou Y.H."/>
            <person name="Cheng J.X."/>
            <person name="Dai P.F."/>
            <person name="Guo W.B."/>
            <person name="Han X.H."/>
            <person name="Huang E.J."/>
            <person name="Li L.F."/>
            <person name="Wei W."/>
            <person name="Gao Y.C."/>
            <person name="Liu J.Z."/>
            <person name="Shao H.Z."/>
            <person name="Wang X."/>
            <person name="Wang C.C."/>
            <person name="Yang T.C."/>
            <person name="Huo Q.B."/>
            <person name="Li W."/>
            <person name="Chen H.Y."/>
            <person name="Chen S.E."/>
            <person name="Zhou L.G."/>
            <person name="Ni X.B."/>
            <person name="Tian J.H."/>
            <person name="Sheng Y."/>
            <person name="Liu T."/>
            <person name="Pan Y.S."/>
            <person name="Xia L.Y."/>
            <person name="Li J."/>
            <person name="Zhao F."/>
            <person name="Cao W.C."/>
        </authorList>
    </citation>
    <scope>NUCLEOTIDE SEQUENCE</scope>
    <source>
        <strain evidence="8">Rmic-2018</strain>
    </source>
</reference>
<dbReference type="SUPFAM" id="SSF57716">
    <property type="entry name" value="Glucocorticoid receptor-like (DNA-binding domain)"/>
    <property type="match status" value="1"/>
</dbReference>
<accession>A0A9J6EFC0</accession>
<sequence>MGSYRSSSPLLCWACSGLSVSPPAAYVSVRRLLLLLRRDQPPPNTAIRPMTVTQVTSMSETVDNHRQTTDKPEGCSGVTQPATSSEGAQVHGLMLQEPRVCLADGGESSASSRGSVMKMEVEVTGDVFEREGERELPGANETVGWSAEDAFEGTAEKNARRECGKVEKPLSKRMATARLIAPSRRSRRIAMAGTSSGRPEVEEAPLIEKKVEKFGGRANDKNLCMVPGVKRKGSLYKCCVSGCRASGRETFNGIWLFSLPAEEALESSWREKLPIDPEINRPRCPRVCFQHFRDEDFIVIKRRPRGVAEDAVPMLMRNEYFWHL</sequence>
<organism evidence="8 9">
    <name type="scientific">Rhipicephalus microplus</name>
    <name type="common">Cattle tick</name>
    <name type="synonym">Boophilus microplus</name>
    <dbReference type="NCBI Taxonomy" id="6941"/>
    <lineage>
        <taxon>Eukaryota</taxon>
        <taxon>Metazoa</taxon>
        <taxon>Ecdysozoa</taxon>
        <taxon>Arthropoda</taxon>
        <taxon>Chelicerata</taxon>
        <taxon>Arachnida</taxon>
        <taxon>Acari</taxon>
        <taxon>Parasitiformes</taxon>
        <taxon>Ixodida</taxon>
        <taxon>Ixodoidea</taxon>
        <taxon>Ixodidae</taxon>
        <taxon>Rhipicephalinae</taxon>
        <taxon>Rhipicephalus</taxon>
        <taxon>Boophilus</taxon>
    </lineage>
</organism>
<keyword evidence="9" id="KW-1185">Reference proteome</keyword>
<feature type="domain" description="THAP-type" evidence="7">
    <location>
        <begin position="233"/>
        <end position="316"/>
    </location>
</feature>
<dbReference type="VEuPathDB" id="VectorBase:LOC119180350"/>
<gene>
    <name evidence="8" type="ORF">HPB51_004656</name>
</gene>
<dbReference type="InterPro" id="IPR006612">
    <property type="entry name" value="THAP_Znf"/>
</dbReference>
<evidence type="ECO:0000259" key="7">
    <source>
        <dbReference type="PROSITE" id="PS50950"/>
    </source>
</evidence>
<name>A0A9J6EFC0_RHIMP</name>
<evidence type="ECO:0000256" key="6">
    <source>
        <dbReference type="SAM" id="MobiDB-lite"/>
    </source>
</evidence>
<evidence type="ECO:0000313" key="9">
    <source>
        <dbReference type="Proteomes" id="UP000821866"/>
    </source>
</evidence>
<keyword evidence="2 5" id="KW-0863">Zinc-finger</keyword>
<reference evidence="8" key="2">
    <citation type="submission" date="2021-09" db="EMBL/GenBank/DDBJ databases">
        <authorList>
            <person name="Jia N."/>
            <person name="Wang J."/>
            <person name="Shi W."/>
            <person name="Du L."/>
            <person name="Sun Y."/>
            <person name="Zhan W."/>
            <person name="Jiang J."/>
            <person name="Wang Q."/>
            <person name="Zhang B."/>
            <person name="Ji P."/>
            <person name="Sakyi L.B."/>
            <person name="Cui X."/>
            <person name="Yuan T."/>
            <person name="Jiang B."/>
            <person name="Yang W."/>
            <person name="Lam T.T.-Y."/>
            <person name="Chang Q."/>
            <person name="Ding S."/>
            <person name="Wang X."/>
            <person name="Zhu J."/>
            <person name="Ruan X."/>
            <person name="Zhao L."/>
            <person name="Wei J."/>
            <person name="Que T."/>
            <person name="Du C."/>
            <person name="Cheng J."/>
            <person name="Dai P."/>
            <person name="Han X."/>
            <person name="Huang E."/>
            <person name="Gao Y."/>
            <person name="Liu J."/>
            <person name="Shao H."/>
            <person name="Ye R."/>
            <person name="Li L."/>
            <person name="Wei W."/>
            <person name="Wang X."/>
            <person name="Wang C."/>
            <person name="Huo Q."/>
            <person name="Li W."/>
            <person name="Guo W."/>
            <person name="Chen H."/>
            <person name="Chen S."/>
            <person name="Zhou L."/>
            <person name="Zhou L."/>
            <person name="Ni X."/>
            <person name="Tian J."/>
            <person name="Zhou Y."/>
            <person name="Sheng Y."/>
            <person name="Liu T."/>
            <person name="Pan Y."/>
            <person name="Xia L."/>
            <person name="Li J."/>
            <person name="Zhao F."/>
            <person name="Cao W."/>
        </authorList>
    </citation>
    <scope>NUCLEOTIDE SEQUENCE</scope>
    <source>
        <strain evidence="8">Rmic-2018</strain>
        <tissue evidence="8">Larvae</tissue>
    </source>
</reference>